<protein>
    <recommendedName>
        <fullName evidence="5">Tle cognate immunity protein 4 C-terminal domain-containing protein</fullName>
    </recommendedName>
</protein>
<dbReference type="AlphaFoldDB" id="A0A483KZF9"/>
<dbReference type="Pfam" id="PF18443">
    <property type="entry name" value="Tli4_N"/>
    <property type="match status" value="1"/>
</dbReference>
<proteinExistence type="predicted"/>
<evidence type="ECO:0000259" key="3">
    <source>
        <dbReference type="Pfam" id="PF18443"/>
    </source>
</evidence>
<name>A0A483KZF9_9ENTR</name>
<sequence length="371" mass="43186">MMKKWHIRNNLTRQPGVVISLLITLLVVTGFFIYHNNIYSYSLTDKEQQRVSTLLQQPETRYFGYYSVALPAEFIPAPEMFMVIQGSDMTKIESKQQYYPPFEQFLDRYKEELKNTRPDSSDDAPYLKKTEILPSGMSGVLFERMEAQYYADVSRVLEAYKWDNGITFKIMMKARDGRSSKYDRDREIFKSSYRYDIPEKKSISLSVLSGLHPRKDNQRPQGNNLAIKYGQVKESLLGEYEMTVKYLNKYGIEINFSMGNGPYRETPLLKKDHRVMEGSYGTTLYKGSRKVNGFDAVEWLVRENRISEGIPMTSYTFTLIINEDRVGGVTPLEVNMIYTSQEKSSDELLSESELVAAWQHITETLEYHKSW</sequence>
<keyword evidence="1" id="KW-0812">Transmembrane</keyword>
<feature type="transmembrane region" description="Helical" evidence="1">
    <location>
        <begin position="16"/>
        <end position="34"/>
    </location>
</feature>
<dbReference type="Pfam" id="PF18426">
    <property type="entry name" value="Tli4_C"/>
    <property type="match status" value="1"/>
</dbReference>
<dbReference type="InterPro" id="IPR040761">
    <property type="entry name" value="Tli4_N"/>
</dbReference>
<accession>A0A483KZF9</accession>
<dbReference type="EMBL" id="SDCO01000001">
    <property type="protein sequence ID" value="TCX65719.1"/>
    <property type="molecule type" value="Genomic_DNA"/>
</dbReference>
<organism evidence="4">
    <name type="scientific">Klebsiella quasipneumoniae</name>
    <dbReference type="NCBI Taxonomy" id="1463165"/>
    <lineage>
        <taxon>Bacteria</taxon>
        <taxon>Pseudomonadati</taxon>
        <taxon>Pseudomonadota</taxon>
        <taxon>Gammaproteobacteria</taxon>
        <taxon>Enterobacterales</taxon>
        <taxon>Enterobacteriaceae</taxon>
        <taxon>Klebsiella/Raoultella group</taxon>
        <taxon>Klebsiella</taxon>
        <taxon>Klebsiella pneumoniae complex</taxon>
    </lineage>
</organism>
<feature type="domain" description="Tle cognate immunity protein 4 C-terminal" evidence="2">
    <location>
        <begin position="238"/>
        <end position="367"/>
    </location>
</feature>
<gene>
    <name evidence="4" type="ORF">ETE84_00805</name>
</gene>
<keyword evidence="1" id="KW-0472">Membrane</keyword>
<keyword evidence="1" id="KW-1133">Transmembrane helix</keyword>
<feature type="domain" description="Tle cognate immunity protein 4 N-terminal" evidence="3">
    <location>
        <begin position="63"/>
        <end position="212"/>
    </location>
</feature>
<evidence type="ECO:0000259" key="2">
    <source>
        <dbReference type="Pfam" id="PF18426"/>
    </source>
</evidence>
<evidence type="ECO:0000256" key="1">
    <source>
        <dbReference type="SAM" id="Phobius"/>
    </source>
</evidence>
<evidence type="ECO:0000313" key="4">
    <source>
        <dbReference type="EMBL" id="TCX65719.1"/>
    </source>
</evidence>
<comment type="caution">
    <text evidence="4">The sequence shown here is derived from an EMBL/GenBank/DDBJ whole genome shotgun (WGS) entry which is preliminary data.</text>
</comment>
<evidence type="ECO:0008006" key="5">
    <source>
        <dbReference type="Google" id="ProtNLM"/>
    </source>
</evidence>
<reference evidence="4" key="1">
    <citation type="submission" date="2019-01" db="EMBL/GenBank/DDBJ databases">
        <authorList>
            <person name="Lista F."/>
            <person name="Anselmo A."/>
        </authorList>
    </citation>
    <scope>NUCLEOTIDE SEQUENCE</scope>
    <source>
        <strain evidence="4">8S</strain>
    </source>
</reference>
<dbReference type="InterPro" id="IPR041290">
    <property type="entry name" value="Tli4_C"/>
</dbReference>